<reference evidence="4 5" key="1">
    <citation type="submission" date="2016-06" db="EMBL/GenBank/DDBJ databases">
        <title>Gene turnover analysis identifies the evolutionary adaptation of the extremophile Acidithiobacillus caldus.</title>
        <authorList>
            <person name="Zhang X."/>
        </authorList>
    </citation>
    <scope>NUCLEOTIDE SEQUENCE [LARGE SCALE GENOMIC DNA]</scope>
    <source>
        <strain evidence="2 4">DX</strain>
        <strain evidence="3 5">S1</strain>
    </source>
</reference>
<feature type="transmembrane region" description="Helical" evidence="1">
    <location>
        <begin position="41"/>
        <end position="65"/>
    </location>
</feature>
<dbReference type="EMBL" id="LZYH01000490">
    <property type="protein sequence ID" value="OFC60767.1"/>
    <property type="molecule type" value="Genomic_DNA"/>
</dbReference>
<keyword evidence="1" id="KW-1133">Transmembrane helix</keyword>
<dbReference type="EMBL" id="LZYE01000367">
    <property type="protein sequence ID" value="OFC28954.1"/>
    <property type="molecule type" value="Genomic_DNA"/>
</dbReference>
<gene>
    <name evidence="2" type="ORF">BAE27_14890</name>
    <name evidence="3" type="ORF">BAE30_07255</name>
</gene>
<evidence type="ECO:0000313" key="5">
    <source>
        <dbReference type="Proteomes" id="UP000175707"/>
    </source>
</evidence>
<dbReference type="Proteomes" id="UP000175707">
    <property type="component" value="Unassembled WGS sequence"/>
</dbReference>
<accession>A0A1E7YJ31</accession>
<keyword evidence="1" id="KW-0472">Membrane</keyword>
<sequence length="308" mass="34052">MAGIAPLIRWLLLDTALSLMATIVASYVVPVTRPKGRRLAVLLFALLCLVLPYVGAVLTLVYAVALRSVVHRTGEAEVEPIRLPPPARDFRLRPINLTPGAIAARMRGSRDPQQRVEALSQVMGSRFADEIRLLRNALRDEAEEVRLLAYAALDRREQENTDMLIDLQRRIAGSADEARVGRLQEYLAWLRWNIDHSVSQEIAEPVVRLDDVRGPAPTVGAQTPAAEPPFLQGLRALEHGEANLALAHFASARGQGIAAAVLAPHEAAAHFLRRDLGALRELYRKHPELSVSPRYGPSHRFWQGAERG</sequence>
<evidence type="ECO:0000313" key="2">
    <source>
        <dbReference type="EMBL" id="OFC28954.1"/>
    </source>
</evidence>
<keyword evidence="1" id="KW-0812">Transmembrane</keyword>
<evidence type="ECO:0000313" key="3">
    <source>
        <dbReference type="EMBL" id="OFC60767.1"/>
    </source>
</evidence>
<evidence type="ECO:0000256" key="1">
    <source>
        <dbReference type="SAM" id="Phobius"/>
    </source>
</evidence>
<dbReference type="AlphaFoldDB" id="A0A1E7YJ31"/>
<evidence type="ECO:0008006" key="6">
    <source>
        <dbReference type="Google" id="ProtNLM"/>
    </source>
</evidence>
<dbReference type="Proteomes" id="UP000175616">
    <property type="component" value="Unassembled WGS sequence"/>
</dbReference>
<comment type="caution">
    <text evidence="2">The sequence shown here is derived from an EMBL/GenBank/DDBJ whole genome shotgun (WGS) entry which is preliminary data.</text>
</comment>
<protein>
    <recommendedName>
        <fullName evidence="6">Extracellular Matrix protein PelE</fullName>
    </recommendedName>
</protein>
<proteinExistence type="predicted"/>
<feature type="transmembrane region" description="Helical" evidence="1">
    <location>
        <begin position="7"/>
        <end position="29"/>
    </location>
</feature>
<evidence type="ECO:0000313" key="4">
    <source>
        <dbReference type="Proteomes" id="UP000175616"/>
    </source>
</evidence>
<name>A0A1E7YJ31_9PROT</name>
<organism evidence="2 4">
    <name type="scientific">Acidithiobacillus caldus</name>
    <dbReference type="NCBI Taxonomy" id="33059"/>
    <lineage>
        <taxon>Bacteria</taxon>
        <taxon>Pseudomonadati</taxon>
        <taxon>Pseudomonadota</taxon>
        <taxon>Acidithiobacillia</taxon>
        <taxon>Acidithiobacillales</taxon>
        <taxon>Acidithiobacillaceae</taxon>
        <taxon>Acidithiobacillus</taxon>
    </lineage>
</organism>